<organism evidence="2">
    <name type="scientific">viral metagenome</name>
    <dbReference type="NCBI Taxonomy" id="1070528"/>
    <lineage>
        <taxon>unclassified sequences</taxon>
        <taxon>metagenomes</taxon>
        <taxon>organismal metagenomes</taxon>
    </lineage>
</organism>
<proteinExistence type="predicted"/>
<protein>
    <submittedName>
        <fullName evidence="2">Uncharacterized protein</fullName>
    </submittedName>
</protein>
<accession>A0A6C0D5U8</accession>
<feature type="region of interest" description="Disordered" evidence="1">
    <location>
        <begin position="35"/>
        <end position="54"/>
    </location>
</feature>
<name>A0A6C0D5U8_9ZZZZ</name>
<evidence type="ECO:0000313" key="2">
    <source>
        <dbReference type="EMBL" id="QHT12198.1"/>
    </source>
</evidence>
<dbReference type="AlphaFoldDB" id="A0A6C0D5U8"/>
<sequence>MNSEIPSIKVTNKKLNKEDINKLNKLSSILLENFTNTKGGGKKKRKTRKISKRD</sequence>
<reference evidence="2" key="1">
    <citation type="journal article" date="2020" name="Nature">
        <title>Giant virus diversity and host interactions through global metagenomics.</title>
        <authorList>
            <person name="Schulz F."/>
            <person name="Roux S."/>
            <person name="Paez-Espino D."/>
            <person name="Jungbluth S."/>
            <person name="Walsh D.A."/>
            <person name="Denef V.J."/>
            <person name="McMahon K.D."/>
            <person name="Konstantinidis K.T."/>
            <person name="Eloe-Fadrosh E.A."/>
            <person name="Kyrpides N.C."/>
            <person name="Woyke T."/>
        </authorList>
    </citation>
    <scope>NUCLEOTIDE SEQUENCE</scope>
    <source>
        <strain evidence="2">GVMAG-M-3300023174-129</strain>
    </source>
</reference>
<feature type="compositionally biased region" description="Basic residues" evidence="1">
    <location>
        <begin position="40"/>
        <end position="54"/>
    </location>
</feature>
<evidence type="ECO:0000256" key="1">
    <source>
        <dbReference type="SAM" id="MobiDB-lite"/>
    </source>
</evidence>
<dbReference type="EMBL" id="MN739542">
    <property type="protein sequence ID" value="QHT12198.1"/>
    <property type="molecule type" value="Genomic_DNA"/>
</dbReference>